<keyword evidence="2" id="KW-1185">Reference proteome</keyword>
<name>A0ABQ0CY00_9HYPO</name>
<evidence type="ECO:0000313" key="1">
    <source>
        <dbReference type="EMBL" id="GAB0138157.1"/>
    </source>
</evidence>
<dbReference type="Proteomes" id="UP001562357">
    <property type="component" value="Unassembled WGS sequence"/>
</dbReference>
<gene>
    <name evidence="1" type="primary">g6401</name>
    <name evidence="1" type="ORF">EsDP_00006401</name>
</gene>
<protein>
    <submittedName>
        <fullName evidence="1">Uncharacterized protein</fullName>
    </submittedName>
</protein>
<sequence>MYDTKEELNNLVWDKNDEDAEEGQNLLRLKDTCRRVERLAEQRFEEKATLIPPLISGGFNILYRLRLPDVSPDIMTAQEVATAMFLARETDIPIPNHVLEAGIGHPVLEAIWGRAAAHILQLSRPSFPRIGSSLEAASGGTYEVVGRPEGRTYETADEWYAQLADMHMAQLVFQHNDLVTSEDDCRNKYTHCSHSFKALRRWISALLDERFFGHRESSVTKDHL</sequence>
<comment type="caution">
    <text evidence="1">The sequence shown here is derived from an EMBL/GenBank/DDBJ whole genome shotgun (WGS) entry which is preliminary data.</text>
</comment>
<proteinExistence type="predicted"/>
<reference evidence="2" key="1">
    <citation type="submission" date="2024-06" db="EMBL/GenBank/DDBJ databases">
        <title>Draft Genome Sequences of Epichloe bromicola Strains Isolated from Elymus ciliaris.</title>
        <authorList>
            <consortium name="Epichloe bromicola genome sequencing consortium"/>
            <person name="Miura A."/>
            <person name="Imano S."/>
            <person name="Ashida A."/>
            <person name="Sato I."/>
            <person name="Chiba S."/>
            <person name="Tanaka A."/>
            <person name="Camagna M."/>
            <person name="Takemoto D."/>
        </authorList>
    </citation>
    <scope>NUCLEOTIDE SEQUENCE [LARGE SCALE GENOMIC DNA]</scope>
    <source>
        <strain evidence="2">DP</strain>
    </source>
</reference>
<dbReference type="EMBL" id="BAAFGZ010000367">
    <property type="protein sequence ID" value="GAB0138157.1"/>
    <property type="molecule type" value="Genomic_DNA"/>
</dbReference>
<accession>A0ABQ0CY00</accession>
<organism evidence="1 2">
    <name type="scientific">Epichloe bromicola</name>
    <dbReference type="NCBI Taxonomy" id="79588"/>
    <lineage>
        <taxon>Eukaryota</taxon>
        <taxon>Fungi</taxon>
        <taxon>Dikarya</taxon>
        <taxon>Ascomycota</taxon>
        <taxon>Pezizomycotina</taxon>
        <taxon>Sordariomycetes</taxon>
        <taxon>Hypocreomycetidae</taxon>
        <taxon>Hypocreales</taxon>
        <taxon>Clavicipitaceae</taxon>
        <taxon>Epichloe</taxon>
    </lineage>
</organism>
<evidence type="ECO:0000313" key="2">
    <source>
        <dbReference type="Proteomes" id="UP001562357"/>
    </source>
</evidence>